<dbReference type="PROSITE" id="PS51165">
    <property type="entry name" value="THUMP"/>
    <property type="match status" value="1"/>
</dbReference>
<dbReference type="OrthoDB" id="367221at2759"/>
<dbReference type="GO" id="GO:0006400">
    <property type="term" value="P:tRNA modification"/>
    <property type="evidence" value="ECO:0007669"/>
    <property type="project" value="InterPro"/>
</dbReference>
<dbReference type="Proteomes" id="UP000504610">
    <property type="component" value="Chromosome 7"/>
</dbReference>
<name>A0A6J0K6Q9_RAPSA</name>
<gene>
    <name evidence="3" type="primary">LOC108814581</name>
</gene>
<sequence>MATGDQSKKRKQRYLPQNRPAKKKGAYPLKPGVQGFFISCDGGREYQASQEAINVIDSFFEELIHGTGLKMNSSGVLENPINKKVTFSYSEDEDEDEEEDDDDKEEENKEEAGGDKEEVKEGGNDQVVETEKELASQEGSCDVKQLAETVTEKDEEKQKNIVEEPPKKKPCVEEASAKVNGNAEKSIDKLIDAELKELGDKSKRRFMKLDPGCNGIVFIQMKRRDGDPSPKDIVQHAMTSAAATKKHMSRFILRILPIEVACYPSEEEISRAIKPLVEQYFPVETDNPRKFAVLYGARANTGLDRMKIINTVAKSIPAPHKVDLNNPEMSIVVEIVKTVCLIGVVEKYKELAKYNLRQLTSTK</sequence>
<proteinExistence type="predicted"/>
<dbReference type="FunFam" id="3.30.2300.10:FF:000001">
    <property type="entry name" value="THUMP domain-containing protein 1"/>
    <property type="match status" value="1"/>
</dbReference>
<dbReference type="GO" id="GO:0003723">
    <property type="term" value="F:RNA binding"/>
    <property type="evidence" value="ECO:0007669"/>
    <property type="project" value="UniProtKB-UniRule"/>
</dbReference>
<dbReference type="GeneID" id="108814581"/>
<feature type="compositionally biased region" description="Basic and acidic residues" evidence="1">
    <location>
        <begin position="106"/>
        <end position="135"/>
    </location>
</feature>
<dbReference type="PANTHER" id="PTHR13452:SF10">
    <property type="entry name" value="THUMP DOMAIN-CONTAINING PROTEIN 1"/>
    <property type="match status" value="1"/>
</dbReference>
<dbReference type="CDD" id="cd11717">
    <property type="entry name" value="THUMP_THUMPD1_like"/>
    <property type="match status" value="1"/>
</dbReference>
<dbReference type="Pfam" id="PF02926">
    <property type="entry name" value="THUMP"/>
    <property type="match status" value="1"/>
</dbReference>
<accession>A0A6J0K6Q9</accession>
<dbReference type="InterPro" id="IPR004114">
    <property type="entry name" value="THUMP_dom"/>
</dbReference>
<feature type="region of interest" description="Disordered" evidence="1">
    <location>
        <begin position="85"/>
        <end position="143"/>
    </location>
</feature>
<dbReference type="PANTHER" id="PTHR13452">
    <property type="entry name" value="THUMP DOMAIN CONTAINING PROTEIN 1-RELATED"/>
    <property type="match status" value="1"/>
</dbReference>
<protein>
    <submittedName>
        <fullName evidence="3">Uncharacterized protein LOC108814581</fullName>
    </submittedName>
</protein>
<dbReference type="RefSeq" id="XP_018442682.1">
    <property type="nucleotide sequence ID" value="XM_018587180.2"/>
</dbReference>
<evidence type="ECO:0000313" key="3">
    <source>
        <dbReference type="RefSeq" id="XP_018442682.1"/>
    </source>
</evidence>
<dbReference type="KEGG" id="rsz:108814581"/>
<dbReference type="AlphaFoldDB" id="A0A6J0K6Q9"/>
<evidence type="ECO:0000256" key="1">
    <source>
        <dbReference type="SAM" id="MobiDB-lite"/>
    </source>
</evidence>
<dbReference type="SUPFAM" id="SSF143437">
    <property type="entry name" value="THUMP domain-like"/>
    <property type="match status" value="1"/>
</dbReference>
<dbReference type="InterPro" id="IPR040183">
    <property type="entry name" value="THUMPD1-like"/>
</dbReference>
<keyword evidence="2" id="KW-1185">Reference proteome</keyword>
<organism evidence="2 3">
    <name type="scientific">Raphanus sativus</name>
    <name type="common">Radish</name>
    <name type="synonym">Raphanus raphanistrum var. sativus</name>
    <dbReference type="NCBI Taxonomy" id="3726"/>
    <lineage>
        <taxon>Eukaryota</taxon>
        <taxon>Viridiplantae</taxon>
        <taxon>Streptophyta</taxon>
        <taxon>Embryophyta</taxon>
        <taxon>Tracheophyta</taxon>
        <taxon>Spermatophyta</taxon>
        <taxon>Magnoliopsida</taxon>
        <taxon>eudicotyledons</taxon>
        <taxon>Gunneridae</taxon>
        <taxon>Pentapetalae</taxon>
        <taxon>rosids</taxon>
        <taxon>malvids</taxon>
        <taxon>Brassicales</taxon>
        <taxon>Brassicaceae</taxon>
        <taxon>Brassiceae</taxon>
        <taxon>Raphanus</taxon>
    </lineage>
</organism>
<dbReference type="SMART" id="SM00981">
    <property type="entry name" value="THUMP"/>
    <property type="match status" value="1"/>
</dbReference>
<feature type="region of interest" description="Disordered" evidence="1">
    <location>
        <begin position="1"/>
        <end position="29"/>
    </location>
</feature>
<feature type="compositionally biased region" description="Acidic residues" evidence="1">
    <location>
        <begin position="90"/>
        <end position="105"/>
    </location>
</feature>
<evidence type="ECO:0000313" key="2">
    <source>
        <dbReference type="Proteomes" id="UP000504610"/>
    </source>
</evidence>
<reference evidence="3" key="2">
    <citation type="submission" date="2025-08" db="UniProtKB">
        <authorList>
            <consortium name="RefSeq"/>
        </authorList>
    </citation>
    <scope>IDENTIFICATION</scope>
    <source>
        <tissue evidence="3">Leaf</tissue>
    </source>
</reference>
<reference evidence="2" key="1">
    <citation type="journal article" date="2019" name="Database">
        <title>The radish genome database (RadishGD): an integrated information resource for radish genomics.</title>
        <authorList>
            <person name="Yu H.J."/>
            <person name="Baek S."/>
            <person name="Lee Y.J."/>
            <person name="Cho A."/>
            <person name="Mun J.H."/>
        </authorList>
    </citation>
    <scope>NUCLEOTIDE SEQUENCE [LARGE SCALE GENOMIC DNA]</scope>
    <source>
        <strain evidence="2">cv. WK10039</strain>
    </source>
</reference>
<dbReference type="Gene3D" id="3.30.2300.10">
    <property type="entry name" value="THUMP superfamily"/>
    <property type="match status" value="1"/>
</dbReference>